<dbReference type="InterPro" id="IPR023214">
    <property type="entry name" value="HAD_sf"/>
</dbReference>
<proteinExistence type="predicted"/>
<evidence type="ECO:0000313" key="1">
    <source>
        <dbReference type="EMBL" id="PWR25084.1"/>
    </source>
</evidence>
<accession>A0A317EFL3</accession>
<dbReference type="InterPro" id="IPR006439">
    <property type="entry name" value="HAD-SF_hydro_IA"/>
</dbReference>
<comment type="caution">
    <text evidence="1">The sequence shown here is derived from an EMBL/GenBank/DDBJ whole genome shotgun (WGS) entry which is preliminary data.</text>
</comment>
<dbReference type="InterPro" id="IPR036412">
    <property type="entry name" value="HAD-like_sf"/>
</dbReference>
<dbReference type="InterPro" id="IPR023198">
    <property type="entry name" value="PGP-like_dom2"/>
</dbReference>
<dbReference type="OrthoDB" id="9807742at2"/>
<dbReference type="AlphaFoldDB" id="A0A317EFL3"/>
<protein>
    <submittedName>
        <fullName evidence="1">2-haloalkanoic acid dehalogenase</fullName>
    </submittedName>
</protein>
<dbReference type="Gene3D" id="1.10.150.240">
    <property type="entry name" value="Putative phosphatase, domain 2"/>
    <property type="match status" value="1"/>
</dbReference>
<dbReference type="SFLD" id="SFLDG01129">
    <property type="entry name" value="C1.5:_HAD__Beta-PGM__Phosphata"/>
    <property type="match status" value="1"/>
</dbReference>
<sequence>MVAAVVFDLGKVLIDWDPRYLYRRHFGADEAAMEEFLSSVCSMTWHTRCDAGVPMAENVRELAARHPDKADLIRAWDEEWPAMFAGAIPGSVALLERLHERGIPLFAITNYPADKWSHGLSQFPFLGRFRDVLVSGIEKLAKPDPEIFRRACDRFGIRPETSLFIDDLAANVAAAAALGFDTHRFEGAPGLETALKSRGLL</sequence>
<dbReference type="PRINTS" id="PR00413">
    <property type="entry name" value="HADHALOGNASE"/>
</dbReference>
<dbReference type="Pfam" id="PF00702">
    <property type="entry name" value="Hydrolase"/>
    <property type="match status" value="1"/>
</dbReference>
<dbReference type="Gene3D" id="3.40.50.1000">
    <property type="entry name" value="HAD superfamily/HAD-like"/>
    <property type="match status" value="1"/>
</dbReference>
<dbReference type="CDD" id="cd02603">
    <property type="entry name" value="HAD_sEH-N_like"/>
    <property type="match status" value="1"/>
</dbReference>
<name>A0A317EFL3_9PROT</name>
<dbReference type="PANTHER" id="PTHR43611:SF3">
    <property type="entry name" value="FLAVIN MONONUCLEOTIDE HYDROLASE 1, CHLOROPLATIC"/>
    <property type="match status" value="1"/>
</dbReference>
<dbReference type="NCBIfam" id="TIGR01509">
    <property type="entry name" value="HAD-SF-IA-v3"/>
    <property type="match status" value="1"/>
</dbReference>
<organism evidence="1 2">
    <name type="scientific">Zavarzinia aquatilis</name>
    <dbReference type="NCBI Taxonomy" id="2211142"/>
    <lineage>
        <taxon>Bacteria</taxon>
        <taxon>Pseudomonadati</taxon>
        <taxon>Pseudomonadota</taxon>
        <taxon>Alphaproteobacteria</taxon>
        <taxon>Rhodospirillales</taxon>
        <taxon>Zavarziniaceae</taxon>
        <taxon>Zavarzinia</taxon>
    </lineage>
</organism>
<reference evidence="1 2" key="1">
    <citation type="submission" date="2018-05" db="EMBL/GenBank/DDBJ databases">
        <title>Zavarzinia sp. HR-AS.</title>
        <authorList>
            <person name="Lee Y."/>
            <person name="Jeon C.O."/>
        </authorList>
    </citation>
    <scope>NUCLEOTIDE SEQUENCE [LARGE SCALE GENOMIC DNA]</scope>
    <source>
        <strain evidence="1 2">HR-AS</strain>
    </source>
</reference>
<dbReference type="SUPFAM" id="SSF56784">
    <property type="entry name" value="HAD-like"/>
    <property type="match status" value="1"/>
</dbReference>
<evidence type="ECO:0000313" key="2">
    <source>
        <dbReference type="Proteomes" id="UP000245461"/>
    </source>
</evidence>
<keyword evidence="2" id="KW-1185">Reference proteome</keyword>
<dbReference type="RefSeq" id="WP_109903175.1">
    <property type="nucleotide sequence ID" value="NZ_QGLE01000002.1"/>
</dbReference>
<dbReference type="SFLD" id="SFLDS00003">
    <property type="entry name" value="Haloacid_Dehalogenase"/>
    <property type="match status" value="1"/>
</dbReference>
<dbReference type="Proteomes" id="UP000245461">
    <property type="component" value="Unassembled WGS sequence"/>
</dbReference>
<dbReference type="EMBL" id="QGLE01000002">
    <property type="protein sequence ID" value="PWR25084.1"/>
    <property type="molecule type" value="Genomic_DNA"/>
</dbReference>
<dbReference type="PANTHER" id="PTHR43611">
    <property type="entry name" value="ALPHA-D-GLUCOSE 1-PHOSPHATE PHOSPHATASE"/>
    <property type="match status" value="1"/>
</dbReference>
<gene>
    <name evidence="1" type="ORF">DKG74_04770</name>
</gene>